<dbReference type="InterPro" id="IPR021383">
    <property type="entry name" value="DUF3015"/>
</dbReference>
<reference evidence="2 3" key="1">
    <citation type="submission" date="2024-02" db="EMBL/GenBank/DDBJ databases">
        <title>Marinospirillum sp. MEB 164 isolated from Lonar lake sediment.</title>
        <authorList>
            <person name="Joshi A."/>
            <person name="Thite S."/>
        </authorList>
    </citation>
    <scope>NUCLEOTIDE SEQUENCE [LARGE SCALE GENOMIC DNA]</scope>
    <source>
        <strain evidence="2 3">MEB164</strain>
    </source>
</reference>
<accession>A0ABW8PZ24</accession>
<sequence>MQDYPLFQIDLELYRKIFKWILRMFNMKKLIAASALAVALPFAASAHAVSDAGCGLGSVLLEGQDGLVMNVLAATLNGTSGNQTFGMTTGTLNCSQENSLFALESYINDNLDTLAVDAARGEGETLTTLATLWGVDAADQSAFTAALQSQYGEIFTSENVTSADILSNMNSVVASDAALAGYTLS</sequence>
<evidence type="ECO:0000256" key="1">
    <source>
        <dbReference type="SAM" id="SignalP"/>
    </source>
</evidence>
<feature type="signal peptide" evidence="1">
    <location>
        <begin position="1"/>
        <end position="48"/>
    </location>
</feature>
<comment type="caution">
    <text evidence="2">The sequence shown here is derived from an EMBL/GenBank/DDBJ whole genome shotgun (WGS) entry which is preliminary data.</text>
</comment>
<protein>
    <submittedName>
        <fullName evidence="2">DUF3015 domain-containing protein</fullName>
    </submittedName>
</protein>
<proteinExistence type="predicted"/>
<feature type="chain" id="PRO_5047228633" evidence="1">
    <location>
        <begin position="49"/>
        <end position="185"/>
    </location>
</feature>
<name>A0ABW8PZ24_9GAMM</name>
<dbReference type="RefSeq" id="WP_405338530.1">
    <property type="nucleotide sequence ID" value="NZ_JBANFI010000003.1"/>
</dbReference>
<keyword evidence="1" id="KW-0732">Signal</keyword>
<keyword evidence="3" id="KW-1185">Reference proteome</keyword>
<organism evidence="2 3">
    <name type="scientific">Marinospirillum alkalitolerans</name>
    <dbReference type="NCBI Taxonomy" id="3123374"/>
    <lineage>
        <taxon>Bacteria</taxon>
        <taxon>Pseudomonadati</taxon>
        <taxon>Pseudomonadota</taxon>
        <taxon>Gammaproteobacteria</taxon>
        <taxon>Oceanospirillales</taxon>
        <taxon>Oceanospirillaceae</taxon>
        <taxon>Marinospirillum</taxon>
    </lineage>
</organism>
<evidence type="ECO:0000313" key="3">
    <source>
        <dbReference type="Proteomes" id="UP001621714"/>
    </source>
</evidence>
<dbReference type="Proteomes" id="UP001621714">
    <property type="component" value="Unassembled WGS sequence"/>
</dbReference>
<gene>
    <name evidence="2" type="ORF">V6U78_06235</name>
</gene>
<dbReference type="EMBL" id="JBANFI010000003">
    <property type="protein sequence ID" value="MFK7160632.1"/>
    <property type="molecule type" value="Genomic_DNA"/>
</dbReference>
<evidence type="ECO:0000313" key="2">
    <source>
        <dbReference type="EMBL" id="MFK7160632.1"/>
    </source>
</evidence>
<dbReference type="Pfam" id="PF11220">
    <property type="entry name" value="DUF3015"/>
    <property type="match status" value="1"/>
</dbReference>